<dbReference type="PANTHER" id="PTHR33908:SF11">
    <property type="entry name" value="MEMBRANE PROTEIN"/>
    <property type="match status" value="1"/>
</dbReference>
<sequence>MRLTLPENLKLASRLTVRQACAIAVGFGILIRCVQYFSNRSLWADEAVLALNIVNRSYAELLQPLDYDQAAPIGFLMVEKLAVQLLGNNEYALRLFPFLGSIVSIFLFVKFANHFLSEKAVFIGLLLFLSLEYLVYYASEVKQYSTDVTVALFSGYLLTQIVYRQLNIRRFIAYAIAGSLAIWFSHPAVFSLAGFGTIALYDALQKKRTRKAIALGAIYLSWATSFLISYQLSIASISENQNLQKHWRTAFPDSWLDFDWLIDKITNFFGNPLGFHEGVLVDVAIVVFAIGCFALWRQNRFTFSVLLVTPIFTLLAAYLQRYPFRYRLLLFLTPFVISIMAEGLIYLWEKSRSKANWVKILATVVIAAILIPPVFNTSRLLISPQVREEIVPVIEHIKANQEPGDRLYIFQRGIYQFKYYAPKYGYQPDDYIVGVEDLDDGEEVTPAEWQQYQQDFDRLRGNPRVWVLFSHVDGVPEEKETVVNYFKTIGKELDFFESPGSFVYLYDLT</sequence>
<accession>A0A928W030</accession>
<comment type="subcellular location">
    <subcellularLocation>
        <location evidence="1">Cell membrane</location>
        <topology evidence="1">Multi-pass membrane protein</topology>
    </subcellularLocation>
</comment>
<protein>
    <submittedName>
        <fullName evidence="9">Glycosyltransferase family 39 protein</fullName>
    </submittedName>
</protein>
<keyword evidence="2" id="KW-1003">Cell membrane</keyword>
<evidence type="ECO:0000256" key="8">
    <source>
        <dbReference type="SAM" id="Phobius"/>
    </source>
</evidence>
<feature type="transmembrane region" description="Helical" evidence="8">
    <location>
        <begin position="326"/>
        <end position="348"/>
    </location>
</feature>
<dbReference type="AlphaFoldDB" id="A0A928W030"/>
<feature type="transmembrane region" description="Helical" evidence="8">
    <location>
        <begin position="212"/>
        <end position="232"/>
    </location>
</feature>
<gene>
    <name evidence="9" type="ORF">IQ235_16755</name>
</gene>
<keyword evidence="5 8" id="KW-0812">Transmembrane</keyword>
<keyword evidence="7 8" id="KW-0472">Membrane</keyword>
<feature type="transmembrane region" description="Helical" evidence="8">
    <location>
        <begin position="121"/>
        <end position="139"/>
    </location>
</feature>
<evidence type="ECO:0000256" key="1">
    <source>
        <dbReference type="ARBA" id="ARBA00004651"/>
    </source>
</evidence>
<evidence type="ECO:0000313" key="9">
    <source>
        <dbReference type="EMBL" id="MBE9042423.1"/>
    </source>
</evidence>
<feature type="transmembrane region" description="Helical" evidence="8">
    <location>
        <begin position="171"/>
        <end position="200"/>
    </location>
</feature>
<dbReference type="InterPro" id="IPR050297">
    <property type="entry name" value="LipidA_mod_glycosyltrf_83"/>
</dbReference>
<feature type="transmembrane region" description="Helical" evidence="8">
    <location>
        <begin position="20"/>
        <end position="38"/>
    </location>
</feature>
<feature type="transmembrane region" description="Helical" evidence="8">
    <location>
        <begin position="357"/>
        <end position="375"/>
    </location>
</feature>
<dbReference type="PANTHER" id="PTHR33908">
    <property type="entry name" value="MANNOSYLTRANSFERASE YKCB-RELATED"/>
    <property type="match status" value="1"/>
</dbReference>
<feature type="transmembrane region" description="Helical" evidence="8">
    <location>
        <begin position="303"/>
        <end position="320"/>
    </location>
</feature>
<keyword evidence="3" id="KW-0328">Glycosyltransferase</keyword>
<evidence type="ECO:0000256" key="7">
    <source>
        <dbReference type="ARBA" id="ARBA00023136"/>
    </source>
</evidence>
<evidence type="ECO:0000313" key="10">
    <source>
        <dbReference type="Proteomes" id="UP000621799"/>
    </source>
</evidence>
<feature type="transmembrane region" description="Helical" evidence="8">
    <location>
        <begin position="278"/>
        <end position="296"/>
    </location>
</feature>
<evidence type="ECO:0000256" key="4">
    <source>
        <dbReference type="ARBA" id="ARBA00022679"/>
    </source>
</evidence>
<dbReference type="GO" id="GO:0009103">
    <property type="term" value="P:lipopolysaccharide biosynthetic process"/>
    <property type="evidence" value="ECO:0007669"/>
    <property type="project" value="UniProtKB-ARBA"/>
</dbReference>
<organism evidence="9 10">
    <name type="scientific">Zarconia navalis LEGE 11467</name>
    <dbReference type="NCBI Taxonomy" id="1828826"/>
    <lineage>
        <taxon>Bacteria</taxon>
        <taxon>Bacillati</taxon>
        <taxon>Cyanobacteriota</taxon>
        <taxon>Cyanophyceae</taxon>
        <taxon>Oscillatoriophycideae</taxon>
        <taxon>Oscillatoriales</taxon>
        <taxon>Oscillatoriales incertae sedis</taxon>
        <taxon>Zarconia</taxon>
        <taxon>Zarconia navalis</taxon>
    </lineage>
</organism>
<reference evidence="9" key="1">
    <citation type="submission" date="2020-10" db="EMBL/GenBank/DDBJ databases">
        <authorList>
            <person name="Castelo-Branco R."/>
            <person name="Eusebio N."/>
            <person name="Adriana R."/>
            <person name="Vieira A."/>
            <person name="Brugerolle De Fraissinette N."/>
            <person name="Rezende De Castro R."/>
            <person name="Schneider M.P."/>
            <person name="Vasconcelos V."/>
            <person name="Leao P.N."/>
        </authorList>
    </citation>
    <scope>NUCLEOTIDE SEQUENCE</scope>
    <source>
        <strain evidence="9">LEGE 11467</strain>
    </source>
</reference>
<evidence type="ECO:0000256" key="6">
    <source>
        <dbReference type="ARBA" id="ARBA00022989"/>
    </source>
</evidence>
<dbReference type="GO" id="GO:0016763">
    <property type="term" value="F:pentosyltransferase activity"/>
    <property type="evidence" value="ECO:0007669"/>
    <property type="project" value="TreeGrafter"/>
</dbReference>
<evidence type="ECO:0000256" key="2">
    <source>
        <dbReference type="ARBA" id="ARBA00022475"/>
    </source>
</evidence>
<dbReference type="EMBL" id="JADEXN010000354">
    <property type="protein sequence ID" value="MBE9042423.1"/>
    <property type="molecule type" value="Genomic_DNA"/>
</dbReference>
<name>A0A928W030_9CYAN</name>
<dbReference type="Proteomes" id="UP000621799">
    <property type="component" value="Unassembled WGS sequence"/>
</dbReference>
<keyword evidence="4" id="KW-0808">Transferase</keyword>
<feature type="transmembrane region" description="Helical" evidence="8">
    <location>
        <begin position="91"/>
        <end position="109"/>
    </location>
</feature>
<keyword evidence="10" id="KW-1185">Reference proteome</keyword>
<dbReference type="GO" id="GO:0005886">
    <property type="term" value="C:plasma membrane"/>
    <property type="evidence" value="ECO:0007669"/>
    <property type="project" value="UniProtKB-SubCell"/>
</dbReference>
<comment type="caution">
    <text evidence="9">The sequence shown here is derived from an EMBL/GenBank/DDBJ whole genome shotgun (WGS) entry which is preliminary data.</text>
</comment>
<evidence type="ECO:0000256" key="3">
    <source>
        <dbReference type="ARBA" id="ARBA00022676"/>
    </source>
</evidence>
<keyword evidence="6 8" id="KW-1133">Transmembrane helix</keyword>
<evidence type="ECO:0000256" key="5">
    <source>
        <dbReference type="ARBA" id="ARBA00022692"/>
    </source>
</evidence>
<proteinExistence type="predicted"/>